<evidence type="ECO:0000259" key="1">
    <source>
        <dbReference type="Pfam" id="PF05627"/>
    </source>
</evidence>
<accession>A0A0K9PRL0</accession>
<evidence type="ECO:0000313" key="2">
    <source>
        <dbReference type="EMBL" id="KMZ70867.1"/>
    </source>
</evidence>
<dbReference type="EMBL" id="LFYR01000705">
    <property type="protein sequence ID" value="KMZ70867.1"/>
    <property type="molecule type" value="Genomic_DNA"/>
</dbReference>
<gene>
    <name evidence="2" type="ORF">ZOSMA_192G00440</name>
</gene>
<dbReference type="STRING" id="29655.A0A0K9PRL0"/>
<name>A0A0K9PRL0_ZOSMR</name>
<organism evidence="2 3">
    <name type="scientific">Zostera marina</name>
    <name type="common">Eelgrass</name>
    <dbReference type="NCBI Taxonomy" id="29655"/>
    <lineage>
        <taxon>Eukaryota</taxon>
        <taxon>Viridiplantae</taxon>
        <taxon>Streptophyta</taxon>
        <taxon>Embryophyta</taxon>
        <taxon>Tracheophyta</taxon>
        <taxon>Spermatophyta</taxon>
        <taxon>Magnoliopsida</taxon>
        <taxon>Liliopsida</taxon>
        <taxon>Zosteraceae</taxon>
        <taxon>Zostera</taxon>
    </lineage>
</organism>
<feature type="domain" description="RIN4 pathogenic type III effector avirulence factor Avr cleavage site" evidence="1">
    <location>
        <begin position="5"/>
        <end position="36"/>
    </location>
</feature>
<proteinExistence type="predicted"/>
<reference evidence="3" key="1">
    <citation type="journal article" date="2016" name="Nature">
        <title>The genome of the seagrass Zostera marina reveals angiosperm adaptation to the sea.</title>
        <authorList>
            <person name="Olsen J.L."/>
            <person name="Rouze P."/>
            <person name="Verhelst B."/>
            <person name="Lin Y.-C."/>
            <person name="Bayer T."/>
            <person name="Collen J."/>
            <person name="Dattolo E."/>
            <person name="De Paoli E."/>
            <person name="Dittami S."/>
            <person name="Maumus F."/>
            <person name="Michel G."/>
            <person name="Kersting A."/>
            <person name="Lauritano C."/>
            <person name="Lohaus R."/>
            <person name="Toepel M."/>
            <person name="Tonon T."/>
            <person name="Vanneste K."/>
            <person name="Amirebrahimi M."/>
            <person name="Brakel J."/>
            <person name="Bostroem C."/>
            <person name="Chovatia M."/>
            <person name="Grimwood J."/>
            <person name="Jenkins J.W."/>
            <person name="Jueterbock A."/>
            <person name="Mraz A."/>
            <person name="Stam W.T."/>
            <person name="Tice H."/>
            <person name="Bornberg-Bauer E."/>
            <person name="Green P.J."/>
            <person name="Pearson G.A."/>
            <person name="Procaccini G."/>
            <person name="Duarte C.M."/>
            <person name="Schmutz J."/>
            <person name="Reusch T.B.H."/>
            <person name="Van de Peer Y."/>
        </authorList>
    </citation>
    <scope>NUCLEOTIDE SEQUENCE [LARGE SCALE GENOMIC DNA]</scope>
    <source>
        <strain evidence="3">cv. Finnish</strain>
    </source>
</reference>
<dbReference type="OrthoDB" id="1885368at2759"/>
<keyword evidence="3" id="KW-1185">Reference proteome</keyword>
<sequence>MEENGRMGVPQFGGWDEKTEHTDYSMVFKKARATRKQKKVEVHHVSSKNEELVVPKQHTVVPKQQTVVPKQRTAKEAPIMRKRKIFKFPSCCEF</sequence>
<dbReference type="PANTHER" id="PTHR33882">
    <property type="entry name" value="PATHOGENIC TYPE III EFFECTOR AVIRULENCE FACTOR AVR AVRRPT-CLEAVAGE: CLEAVAGE SITE PROTEIN"/>
    <property type="match status" value="1"/>
</dbReference>
<protein>
    <recommendedName>
        <fullName evidence="1">RIN4 pathogenic type III effector avirulence factor Avr cleavage site domain-containing protein</fullName>
    </recommendedName>
</protein>
<comment type="caution">
    <text evidence="2">The sequence shown here is derived from an EMBL/GenBank/DDBJ whole genome shotgun (WGS) entry which is preliminary data.</text>
</comment>
<dbReference type="PANTHER" id="PTHR33882:SF11">
    <property type="entry name" value="RPM1-INTERACTING PROTEIN 4 (RIN4) FAMILY PROTEIN"/>
    <property type="match status" value="1"/>
</dbReference>
<dbReference type="Proteomes" id="UP000036987">
    <property type="component" value="Unassembled WGS sequence"/>
</dbReference>
<evidence type="ECO:0000313" key="3">
    <source>
        <dbReference type="Proteomes" id="UP000036987"/>
    </source>
</evidence>
<dbReference type="AlphaFoldDB" id="A0A0K9PRL0"/>
<dbReference type="InterPro" id="IPR008700">
    <property type="entry name" value="TypeIII_avirulence_cleave"/>
</dbReference>
<dbReference type="Pfam" id="PF05627">
    <property type="entry name" value="AvrRpt-cleavage"/>
    <property type="match status" value="1"/>
</dbReference>